<dbReference type="Proteomes" id="UP000019365">
    <property type="component" value="Unassembled WGS sequence"/>
</dbReference>
<comment type="caution">
    <text evidence="1">The sequence shown here is derived from an EMBL/GenBank/DDBJ whole genome shotgun (WGS) entry which is preliminary data.</text>
</comment>
<proteinExistence type="predicted"/>
<dbReference type="PANTHER" id="PTHR11102:SF160">
    <property type="entry name" value="ERAD-ASSOCIATED E3 UBIQUITIN-PROTEIN LIGASE COMPONENT HRD3"/>
    <property type="match status" value="1"/>
</dbReference>
<dbReference type="OrthoDB" id="7056571at2"/>
<accession>W7V1H0</accession>
<organism evidence="1 2">
    <name type="scientific">Ruminococcus flavefaciens 007c</name>
    <dbReference type="NCBI Taxonomy" id="1341157"/>
    <lineage>
        <taxon>Bacteria</taxon>
        <taxon>Bacillati</taxon>
        <taxon>Bacillota</taxon>
        <taxon>Clostridia</taxon>
        <taxon>Eubacteriales</taxon>
        <taxon>Oscillospiraceae</taxon>
        <taxon>Ruminococcus</taxon>
    </lineage>
</organism>
<gene>
    <name evidence="1" type="ORF">RF007C_10910</name>
</gene>
<dbReference type="SUPFAM" id="SSF81901">
    <property type="entry name" value="HCP-like"/>
    <property type="match status" value="3"/>
</dbReference>
<sequence length="523" mass="57709">MDNNLFAETSGAVKEVIDRFGIDILSDHKRFCSAFSDFAPRLNKENKAFFVVLSENIGDIFIAENDAVLSGEKSADSVIDRAVTEICEYLNNDKAELISRSIALALGWSSQSAAVPQQNTDEHFSEGIRSSLIEDLFRRASKGDNDACFNLGERFFYGRGVKQDYVKAVKWYTMSSDRGDCSSQKKLADCYYLGQGAERNVAKAAYRYEQAAEQGDYDSQKALIRCYTLGGNGLMPDKAKADYYSQRYGIYSEADTADGMMKRAQNGDPEAQFRLGGMYLSGAGVEHDPKRGIYWLKQAADNGYAKALFDLGCCYFSGTGVPRDKITAVMLFGKAADLGDLDAVNNLGGCCLRGDGTPKDQRRAADYYRKAAEMGHPKAQYNYGECCFNGWGVPMDRVEAAKWFKEAALQNDPDGQYSYGWCLANGDGVRPDAVGAKRMFEMASMQRHPSAQKALGYCYTNGTGTAKNFAMAAELFGKAASSGDMEAAEVQVACYKYGGEYLAPNEYKARRYAEQYGLEYDNI</sequence>
<dbReference type="SMART" id="SM00671">
    <property type="entry name" value="SEL1"/>
    <property type="match status" value="8"/>
</dbReference>
<dbReference type="PANTHER" id="PTHR11102">
    <property type="entry name" value="SEL-1-LIKE PROTEIN"/>
    <property type="match status" value="1"/>
</dbReference>
<evidence type="ECO:0000313" key="1">
    <source>
        <dbReference type="EMBL" id="EWM54840.1"/>
    </source>
</evidence>
<dbReference type="InterPro" id="IPR011990">
    <property type="entry name" value="TPR-like_helical_dom_sf"/>
</dbReference>
<name>W7V1H0_RUMFL</name>
<protein>
    <recommendedName>
        <fullName evidence="3">Sel1 repeat family protein</fullName>
    </recommendedName>
</protein>
<evidence type="ECO:0008006" key="3">
    <source>
        <dbReference type="Google" id="ProtNLM"/>
    </source>
</evidence>
<dbReference type="RefSeq" id="WP_037296840.1">
    <property type="nucleotide sequence ID" value="NZ_ATAX01000008.1"/>
</dbReference>
<dbReference type="InterPro" id="IPR050767">
    <property type="entry name" value="Sel1_AlgK"/>
</dbReference>
<evidence type="ECO:0000313" key="2">
    <source>
        <dbReference type="Proteomes" id="UP000019365"/>
    </source>
</evidence>
<dbReference type="AlphaFoldDB" id="W7V1H0"/>
<dbReference type="InterPro" id="IPR006597">
    <property type="entry name" value="Sel1-like"/>
</dbReference>
<dbReference type="Gene3D" id="1.25.40.10">
    <property type="entry name" value="Tetratricopeptide repeat domain"/>
    <property type="match status" value="2"/>
</dbReference>
<reference evidence="1 2" key="1">
    <citation type="journal article" date="2014" name="PLoS ONE">
        <title>Rumen cellulosomics: divergent fiber-degrading strategies revealed by comparative genome-wide analysis of six ruminococcal strains.</title>
        <authorList>
            <person name="Dassa B."/>
            <person name="Borovok I."/>
            <person name="Ruimy-Israeli V."/>
            <person name="Lamed R."/>
            <person name="Flint H.J."/>
            <person name="Duncan S.H."/>
            <person name="Henrissat B."/>
            <person name="Coutinho P."/>
            <person name="Morrison M."/>
            <person name="Mosoni P."/>
            <person name="Yeoman C.J."/>
            <person name="White B.A."/>
            <person name="Bayer E.A."/>
        </authorList>
    </citation>
    <scope>NUCLEOTIDE SEQUENCE [LARGE SCALE GENOMIC DNA]</scope>
    <source>
        <strain evidence="1 2">007c</strain>
    </source>
</reference>
<dbReference type="PATRIC" id="fig|1341157.4.peg.455"/>
<dbReference type="eggNOG" id="COG0790">
    <property type="taxonomic scope" value="Bacteria"/>
</dbReference>
<dbReference type="EMBL" id="ATAX01000008">
    <property type="protein sequence ID" value="EWM54840.1"/>
    <property type="molecule type" value="Genomic_DNA"/>
</dbReference>
<keyword evidence="2" id="KW-1185">Reference proteome</keyword>
<dbReference type="Pfam" id="PF08238">
    <property type="entry name" value="Sel1"/>
    <property type="match status" value="9"/>
</dbReference>